<sequence length="128" mass="13855">MHVDRPIRRQKPISLTPLVDVIFLLLLFFMLSSTFTNFGQVEIGAPAGGGGSGTVPKAILVLDGERLRLNGRDIADEALLQSAQDLIDRDIDSLLVQVRENTTTQNLVSVMTRLRSLPGLKVTVTGSG</sequence>
<dbReference type="RefSeq" id="WP_207141778.1">
    <property type="nucleotide sequence ID" value="NZ_JAEKJZ010000003.1"/>
</dbReference>
<evidence type="ECO:0000256" key="2">
    <source>
        <dbReference type="ARBA" id="ARBA00005811"/>
    </source>
</evidence>
<feature type="transmembrane region" description="Helical" evidence="8">
    <location>
        <begin position="12"/>
        <end position="31"/>
    </location>
</feature>
<evidence type="ECO:0000256" key="3">
    <source>
        <dbReference type="ARBA" id="ARBA00022475"/>
    </source>
</evidence>
<dbReference type="GO" id="GO:0022857">
    <property type="term" value="F:transmembrane transporter activity"/>
    <property type="evidence" value="ECO:0007669"/>
    <property type="project" value="InterPro"/>
</dbReference>
<evidence type="ECO:0000256" key="8">
    <source>
        <dbReference type="SAM" id="Phobius"/>
    </source>
</evidence>
<keyword evidence="5 8" id="KW-1133">Transmembrane helix</keyword>
<comment type="subcellular location">
    <subcellularLocation>
        <location evidence="1">Cell membrane</location>
        <topology evidence="1">Single-pass membrane protein</topology>
    </subcellularLocation>
    <subcellularLocation>
        <location evidence="7">Cell membrane</location>
        <topology evidence="7">Single-pass type II membrane protein</topology>
    </subcellularLocation>
</comment>
<protein>
    <submittedName>
        <fullName evidence="9">Biopolymer transporter ExbD</fullName>
    </submittedName>
</protein>
<dbReference type="Pfam" id="PF02472">
    <property type="entry name" value="ExbD"/>
    <property type="match status" value="1"/>
</dbReference>
<keyword evidence="3" id="KW-1003">Cell membrane</keyword>
<organism evidence="9 10">
    <name type="scientific">Roseibium aggregatum</name>
    <dbReference type="NCBI Taxonomy" id="187304"/>
    <lineage>
        <taxon>Bacteria</taxon>
        <taxon>Pseudomonadati</taxon>
        <taxon>Pseudomonadota</taxon>
        <taxon>Alphaproteobacteria</taxon>
        <taxon>Hyphomicrobiales</taxon>
        <taxon>Stappiaceae</taxon>
        <taxon>Roseibium</taxon>
    </lineage>
</organism>
<evidence type="ECO:0000256" key="4">
    <source>
        <dbReference type="ARBA" id="ARBA00022692"/>
    </source>
</evidence>
<dbReference type="GO" id="GO:0015031">
    <property type="term" value="P:protein transport"/>
    <property type="evidence" value="ECO:0007669"/>
    <property type="project" value="UniProtKB-KW"/>
</dbReference>
<keyword evidence="7" id="KW-0813">Transport</keyword>
<evidence type="ECO:0000256" key="7">
    <source>
        <dbReference type="RuleBase" id="RU003879"/>
    </source>
</evidence>
<dbReference type="InterPro" id="IPR003400">
    <property type="entry name" value="ExbD"/>
</dbReference>
<evidence type="ECO:0000256" key="6">
    <source>
        <dbReference type="ARBA" id="ARBA00023136"/>
    </source>
</evidence>
<dbReference type="Proteomes" id="UP000664096">
    <property type="component" value="Unassembled WGS sequence"/>
</dbReference>
<dbReference type="PANTHER" id="PTHR30558:SF3">
    <property type="entry name" value="BIOPOLYMER TRANSPORT PROTEIN EXBD-RELATED"/>
    <property type="match status" value="1"/>
</dbReference>
<keyword evidence="4 7" id="KW-0812">Transmembrane</keyword>
<dbReference type="EMBL" id="JAEKJZ010000003">
    <property type="protein sequence ID" value="MBN9671930.1"/>
    <property type="molecule type" value="Genomic_DNA"/>
</dbReference>
<name>A0A939EEZ6_9HYPH</name>
<dbReference type="PANTHER" id="PTHR30558">
    <property type="entry name" value="EXBD MEMBRANE COMPONENT OF PMF-DRIVEN MACROMOLECULE IMPORT SYSTEM"/>
    <property type="match status" value="1"/>
</dbReference>
<evidence type="ECO:0000313" key="9">
    <source>
        <dbReference type="EMBL" id="MBN9671930.1"/>
    </source>
</evidence>
<evidence type="ECO:0000256" key="5">
    <source>
        <dbReference type="ARBA" id="ARBA00022989"/>
    </source>
</evidence>
<dbReference type="AlphaFoldDB" id="A0A939EEZ6"/>
<gene>
    <name evidence="9" type="ORF">JF539_16385</name>
</gene>
<accession>A0A939EEZ6</accession>
<reference evidence="9" key="1">
    <citation type="submission" date="2020-12" db="EMBL/GenBank/DDBJ databases">
        <title>Oil enriched cultivation method for isolating marine PHA-producing bacteria.</title>
        <authorList>
            <person name="Zheng W."/>
            <person name="Yu S."/>
            <person name="Huang Y."/>
        </authorList>
    </citation>
    <scope>NUCLEOTIDE SEQUENCE</scope>
    <source>
        <strain evidence="9">SY-2-12</strain>
    </source>
</reference>
<comment type="caution">
    <text evidence="9">The sequence shown here is derived from an EMBL/GenBank/DDBJ whole genome shotgun (WGS) entry which is preliminary data.</text>
</comment>
<evidence type="ECO:0000313" key="10">
    <source>
        <dbReference type="Proteomes" id="UP000664096"/>
    </source>
</evidence>
<keyword evidence="7" id="KW-0653">Protein transport</keyword>
<comment type="similarity">
    <text evidence="2 7">Belongs to the ExbD/TolR family.</text>
</comment>
<dbReference type="GO" id="GO:0005886">
    <property type="term" value="C:plasma membrane"/>
    <property type="evidence" value="ECO:0007669"/>
    <property type="project" value="UniProtKB-SubCell"/>
</dbReference>
<proteinExistence type="inferred from homology"/>
<evidence type="ECO:0000256" key="1">
    <source>
        <dbReference type="ARBA" id="ARBA00004162"/>
    </source>
</evidence>
<keyword evidence="6 8" id="KW-0472">Membrane</keyword>